<evidence type="ECO:0000256" key="1">
    <source>
        <dbReference type="ARBA" id="ARBA00022737"/>
    </source>
</evidence>
<dbReference type="Pfam" id="PF00415">
    <property type="entry name" value="RCC1"/>
    <property type="match status" value="1"/>
</dbReference>
<dbReference type="EMBL" id="JAXIVS010000003">
    <property type="protein sequence ID" value="MDY7227032.1"/>
    <property type="molecule type" value="Genomic_DNA"/>
</dbReference>
<dbReference type="PRINTS" id="PR00633">
    <property type="entry name" value="RCCNDNSATION"/>
</dbReference>
<keyword evidence="3" id="KW-1185">Reference proteome</keyword>
<reference evidence="2 3" key="1">
    <citation type="submission" date="2023-12" db="EMBL/GenBank/DDBJ databases">
        <title>the genome sequence of Hyalangium sp. s54d21.</title>
        <authorList>
            <person name="Zhang X."/>
        </authorList>
    </citation>
    <scope>NUCLEOTIDE SEQUENCE [LARGE SCALE GENOMIC DNA]</scope>
    <source>
        <strain evidence="3">s54d21</strain>
    </source>
</reference>
<protein>
    <submittedName>
        <fullName evidence="2">Uncharacterized protein</fullName>
    </submittedName>
</protein>
<keyword evidence="1" id="KW-0677">Repeat</keyword>
<dbReference type="Pfam" id="PF13540">
    <property type="entry name" value="RCC1_2"/>
    <property type="match status" value="1"/>
</dbReference>
<evidence type="ECO:0000313" key="2">
    <source>
        <dbReference type="EMBL" id="MDY7227032.1"/>
    </source>
</evidence>
<dbReference type="PANTHER" id="PTHR22870:SF385">
    <property type="entry name" value="ULTRAVIOLET-B RECEPTOR UVR8-LIKE"/>
    <property type="match status" value="1"/>
</dbReference>
<sequence>MYGHIDRVALGGDCFTLHPAPLAVLSRWNEPRDLRSTSRTPVQTKNLSGVAFVAAGATHAMAVKSDGTVWAWGSNERGQRGNGDAYDLYTPKQVLGLSGGLKLAAGELHSMMVGSDGTGWAWGFNDDGQLGNGNPLYIPLPIQSLLN</sequence>
<gene>
    <name evidence="2" type="ORF">SYV04_11550</name>
</gene>
<organism evidence="2 3">
    <name type="scientific">Hyalangium rubrum</name>
    <dbReference type="NCBI Taxonomy" id="3103134"/>
    <lineage>
        <taxon>Bacteria</taxon>
        <taxon>Pseudomonadati</taxon>
        <taxon>Myxococcota</taxon>
        <taxon>Myxococcia</taxon>
        <taxon>Myxococcales</taxon>
        <taxon>Cystobacterineae</taxon>
        <taxon>Archangiaceae</taxon>
        <taxon>Hyalangium</taxon>
    </lineage>
</organism>
<proteinExistence type="predicted"/>
<dbReference type="InterPro" id="IPR009091">
    <property type="entry name" value="RCC1/BLIP-II"/>
</dbReference>
<dbReference type="InterPro" id="IPR051210">
    <property type="entry name" value="Ub_ligase/GEF_domain"/>
</dbReference>
<evidence type="ECO:0000313" key="3">
    <source>
        <dbReference type="Proteomes" id="UP001291309"/>
    </source>
</evidence>
<accession>A0ABU5H1P4</accession>
<dbReference type="SUPFAM" id="SSF50985">
    <property type="entry name" value="RCC1/BLIP-II"/>
    <property type="match status" value="1"/>
</dbReference>
<dbReference type="PANTHER" id="PTHR22870">
    <property type="entry name" value="REGULATOR OF CHROMOSOME CONDENSATION"/>
    <property type="match status" value="1"/>
</dbReference>
<comment type="caution">
    <text evidence="2">The sequence shown here is derived from an EMBL/GenBank/DDBJ whole genome shotgun (WGS) entry which is preliminary data.</text>
</comment>
<dbReference type="Proteomes" id="UP001291309">
    <property type="component" value="Unassembled WGS sequence"/>
</dbReference>
<dbReference type="PROSITE" id="PS50012">
    <property type="entry name" value="RCC1_3"/>
    <property type="match status" value="1"/>
</dbReference>
<dbReference type="Gene3D" id="2.130.10.30">
    <property type="entry name" value="Regulator of chromosome condensation 1/beta-lactamase-inhibitor protein II"/>
    <property type="match status" value="1"/>
</dbReference>
<name>A0ABU5H1P4_9BACT</name>
<dbReference type="InterPro" id="IPR000408">
    <property type="entry name" value="Reg_chr_condens"/>
</dbReference>